<dbReference type="GO" id="GO:0043130">
    <property type="term" value="F:ubiquitin binding"/>
    <property type="evidence" value="ECO:0007669"/>
    <property type="project" value="TreeGrafter"/>
</dbReference>
<dbReference type="OMA" id="LYAYYVN"/>
<organism evidence="2 3">
    <name type="scientific">Macleaya cordata</name>
    <name type="common">Five-seeded plume-poppy</name>
    <name type="synonym">Bocconia cordata</name>
    <dbReference type="NCBI Taxonomy" id="56857"/>
    <lineage>
        <taxon>Eukaryota</taxon>
        <taxon>Viridiplantae</taxon>
        <taxon>Streptophyta</taxon>
        <taxon>Embryophyta</taxon>
        <taxon>Tracheophyta</taxon>
        <taxon>Spermatophyta</taxon>
        <taxon>Magnoliopsida</taxon>
        <taxon>Ranunculales</taxon>
        <taxon>Papaveraceae</taxon>
        <taxon>Papaveroideae</taxon>
        <taxon>Macleaya</taxon>
    </lineage>
</organism>
<dbReference type="GO" id="GO:0031593">
    <property type="term" value="F:polyubiquitin modification-dependent protein binding"/>
    <property type="evidence" value="ECO:0007669"/>
    <property type="project" value="TreeGrafter"/>
</dbReference>
<dbReference type="AlphaFoldDB" id="A0A200QKZ9"/>
<dbReference type="STRING" id="56857.A0A200QKZ9"/>
<sequence length="184" mass="21533">MMSYSKKVIIFVETREHHKYPIEVLPSETFLRVKQRIEHLTGVQVEKQTLSLNGLELRDDYNIEFYELKNGMSVNLSVDPIHWPGEKYPIFSKMSTPTGTSYKLIGEVDDTITVAELKLMIHAVLDVPNDVERMKLYYRSREMRDVFNLSTYYITNNSFVEVEFSTDDQQDVYDEMEHSSIDSS</sequence>
<dbReference type="InterPro" id="IPR029071">
    <property type="entry name" value="Ubiquitin-like_domsf"/>
</dbReference>
<dbReference type="PROSITE" id="PS50053">
    <property type="entry name" value="UBIQUITIN_2"/>
    <property type="match status" value="1"/>
</dbReference>
<dbReference type="SUPFAM" id="SSF54236">
    <property type="entry name" value="Ubiquitin-like"/>
    <property type="match status" value="2"/>
</dbReference>
<dbReference type="InParanoid" id="A0A200QKZ9"/>
<dbReference type="GO" id="GO:0005829">
    <property type="term" value="C:cytosol"/>
    <property type="evidence" value="ECO:0007669"/>
    <property type="project" value="TreeGrafter"/>
</dbReference>
<dbReference type="PANTHER" id="PTHR10621">
    <property type="entry name" value="UV EXCISION REPAIR PROTEIN RAD23"/>
    <property type="match status" value="1"/>
</dbReference>
<dbReference type="Proteomes" id="UP000195402">
    <property type="component" value="Unassembled WGS sequence"/>
</dbReference>
<dbReference type="GO" id="GO:0005654">
    <property type="term" value="C:nucleoplasm"/>
    <property type="evidence" value="ECO:0007669"/>
    <property type="project" value="TreeGrafter"/>
</dbReference>
<dbReference type="CDD" id="cd17039">
    <property type="entry name" value="Ubl_ubiquitin_like"/>
    <property type="match status" value="2"/>
</dbReference>
<dbReference type="InterPro" id="IPR000626">
    <property type="entry name" value="Ubiquitin-like_dom"/>
</dbReference>
<dbReference type="GO" id="GO:0043161">
    <property type="term" value="P:proteasome-mediated ubiquitin-dependent protein catabolic process"/>
    <property type="evidence" value="ECO:0007669"/>
    <property type="project" value="TreeGrafter"/>
</dbReference>
<dbReference type="PANTHER" id="PTHR10621:SF39">
    <property type="entry name" value="UBIQUITIN-LIKE SUPERFAMILY PROTEIN"/>
    <property type="match status" value="1"/>
</dbReference>
<evidence type="ECO:0000259" key="1">
    <source>
        <dbReference type="PROSITE" id="PS50053"/>
    </source>
</evidence>
<gene>
    <name evidence="2" type="ORF">BVC80_1741g142</name>
</gene>
<accession>A0A200QKZ9</accession>
<reference evidence="2 3" key="1">
    <citation type="journal article" date="2017" name="Mol. Plant">
        <title>The Genome of Medicinal Plant Macleaya cordata Provides New Insights into Benzylisoquinoline Alkaloids Metabolism.</title>
        <authorList>
            <person name="Liu X."/>
            <person name="Liu Y."/>
            <person name="Huang P."/>
            <person name="Ma Y."/>
            <person name="Qing Z."/>
            <person name="Tang Q."/>
            <person name="Cao H."/>
            <person name="Cheng P."/>
            <person name="Zheng Y."/>
            <person name="Yuan Z."/>
            <person name="Zhou Y."/>
            <person name="Liu J."/>
            <person name="Tang Z."/>
            <person name="Zhuo Y."/>
            <person name="Zhang Y."/>
            <person name="Yu L."/>
            <person name="Huang J."/>
            <person name="Yang P."/>
            <person name="Peng Q."/>
            <person name="Zhang J."/>
            <person name="Jiang W."/>
            <person name="Zhang Z."/>
            <person name="Lin K."/>
            <person name="Ro D.K."/>
            <person name="Chen X."/>
            <person name="Xiong X."/>
            <person name="Shang Y."/>
            <person name="Huang S."/>
            <person name="Zeng J."/>
        </authorList>
    </citation>
    <scope>NUCLEOTIDE SEQUENCE [LARGE SCALE GENOMIC DNA]</scope>
    <source>
        <strain evidence="3">cv. BLH2017</strain>
        <tissue evidence="2">Root</tissue>
    </source>
</reference>
<dbReference type="GO" id="GO:0070628">
    <property type="term" value="F:proteasome binding"/>
    <property type="evidence" value="ECO:0007669"/>
    <property type="project" value="TreeGrafter"/>
</dbReference>
<dbReference type="Pfam" id="PF00240">
    <property type="entry name" value="ubiquitin"/>
    <property type="match status" value="2"/>
</dbReference>
<dbReference type="OrthoDB" id="2012182at2759"/>
<comment type="caution">
    <text evidence="2">The sequence shown here is derived from an EMBL/GenBank/DDBJ whole genome shotgun (WGS) entry which is preliminary data.</text>
</comment>
<name>A0A200QKZ9_MACCD</name>
<evidence type="ECO:0000313" key="2">
    <source>
        <dbReference type="EMBL" id="OVA11140.1"/>
    </source>
</evidence>
<dbReference type="Gene3D" id="3.10.20.90">
    <property type="entry name" value="Phosphatidylinositol 3-kinase Catalytic Subunit, Chain A, domain 1"/>
    <property type="match status" value="2"/>
</dbReference>
<protein>
    <submittedName>
        <fullName evidence="2">Ubiquitin domain</fullName>
    </submittedName>
</protein>
<feature type="domain" description="Ubiquitin-like" evidence="1">
    <location>
        <begin position="8"/>
        <end position="78"/>
    </location>
</feature>
<evidence type="ECO:0000313" key="3">
    <source>
        <dbReference type="Proteomes" id="UP000195402"/>
    </source>
</evidence>
<keyword evidence="3" id="KW-1185">Reference proteome</keyword>
<proteinExistence type="predicted"/>
<dbReference type="EMBL" id="MVGT01001732">
    <property type="protein sequence ID" value="OVA11140.1"/>
    <property type="molecule type" value="Genomic_DNA"/>
</dbReference>
<dbReference type="SMART" id="SM00213">
    <property type="entry name" value="UBQ"/>
    <property type="match status" value="2"/>
</dbReference>